<gene>
    <name evidence="1" type="ORF">BACI348_41955</name>
</gene>
<dbReference type="Proteomes" id="UP000433089">
    <property type="component" value="Unassembled WGS sequence"/>
</dbReference>
<name>A0A653UMZ7_BACAB</name>
<protein>
    <submittedName>
        <fullName evidence="1">Uncharacterized protein</fullName>
    </submittedName>
</protein>
<reference evidence="1 2" key="1">
    <citation type="submission" date="2019-10" db="EMBL/GenBank/DDBJ databases">
        <authorList>
            <person name="Karimi E."/>
        </authorList>
    </citation>
    <scope>NUCLEOTIDE SEQUENCE [LARGE SCALE GENOMIC DNA]</scope>
    <source>
        <strain evidence="1">Bacillus sp. 348</strain>
    </source>
</reference>
<dbReference type="AlphaFoldDB" id="A0A653UMZ7"/>
<organism evidence="1 2">
    <name type="scientific">Bacillus altitudinis</name>
    <dbReference type="NCBI Taxonomy" id="293387"/>
    <lineage>
        <taxon>Bacteria</taxon>
        <taxon>Bacillati</taxon>
        <taxon>Bacillota</taxon>
        <taxon>Bacilli</taxon>
        <taxon>Bacillales</taxon>
        <taxon>Bacillaceae</taxon>
        <taxon>Bacillus</taxon>
    </lineage>
</organism>
<accession>A0A653UMZ7</accession>
<sequence length="44" mass="5101">MKGGAAYVNFSSVVPYVFIWDVYTCFVDVYRQKEIDHPLSLDNL</sequence>
<proteinExistence type="predicted"/>
<dbReference type="EMBL" id="CABWLH010000009">
    <property type="protein sequence ID" value="VXB95046.1"/>
    <property type="molecule type" value="Genomic_DNA"/>
</dbReference>
<evidence type="ECO:0000313" key="2">
    <source>
        <dbReference type="Proteomes" id="UP000433089"/>
    </source>
</evidence>
<evidence type="ECO:0000313" key="1">
    <source>
        <dbReference type="EMBL" id="VXB95046.1"/>
    </source>
</evidence>